<dbReference type="RefSeq" id="XP_022817288.1">
    <property type="nucleotide sequence ID" value="XM_022961520.1"/>
</dbReference>
<name>A0A9J7IJT5_SPOLT</name>
<evidence type="ECO:0000313" key="2">
    <source>
        <dbReference type="Proteomes" id="UP000301870"/>
    </source>
</evidence>
<dbReference type="AlphaFoldDB" id="A0A9J7IJT5"/>
<keyword evidence="1" id="KW-0732">Signal</keyword>
<dbReference type="KEGG" id="sliu:111350088"/>
<sequence length="239" mass="25646">MKAVIILTTVILHNQLATSQILRPQFTRPIAEQIIENGKFINLPPSVITEPASTNIIPIPNIIPSPRTTLITDCSPSICENLANTIQLMIVCNLLQNRYSSDFANKLTMPVLNDVLTSPAPNNVIMSNVIMPKIVNPSPPSNIVSNYIPPSFYPNVIPPMPSMNPHNIVLPSVNPQNMILPSVIPPNVITPSMITPSVIPPGVIPTAVAPSCPNAPQVSPANVNALLNSLMSMLGNIRG</sequence>
<organism evidence="2 3">
    <name type="scientific">Spodoptera litura</name>
    <name type="common">Asian cotton leafworm</name>
    <dbReference type="NCBI Taxonomy" id="69820"/>
    <lineage>
        <taxon>Eukaryota</taxon>
        <taxon>Metazoa</taxon>
        <taxon>Ecdysozoa</taxon>
        <taxon>Arthropoda</taxon>
        <taxon>Hexapoda</taxon>
        <taxon>Insecta</taxon>
        <taxon>Pterygota</taxon>
        <taxon>Neoptera</taxon>
        <taxon>Endopterygota</taxon>
        <taxon>Lepidoptera</taxon>
        <taxon>Glossata</taxon>
        <taxon>Ditrysia</taxon>
        <taxon>Noctuoidea</taxon>
        <taxon>Noctuidae</taxon>
        <taxon>Amphipyrinae</taxon>
        <taxon>Spodoptera</taxon>
    </lineage>
</organism>
<keyword evidence="2" id="KW-1185">Reference proteome</keyword>
<feature type="signal peptide" evidence="1">
    <location>
        <begin position="1"/>
        <end position="19"/>
    </location>
</feature>
<accession>A0A9J7IJT5</accession>
<evidence type="ECO:0000256" key="1">
    <source>
        <dbReference type="SAM" id="SignalP"/>
    </source>
</evidence>
<feature type="chain" id="PRO_5039925601" evidence="1">
    <location>
        <begin position="20"/>
        <end position="239"/>
    </location>
</feature>
<reference evidence="3" key="1">
    <citation type="submission" date="2025-08" db="UniProtKB">
        <authorList>
            <consortium name="RefSeq"/>
        </authorList>
    </citation>
    <scope>IDENTIFICATION</scope>
    <source>
        <strain evidence="3">Ishihara</strain>
        <tissue evidence="3">Whole body</tissue>
    </source>
</reference>
<evidence type="ECO:0000313" key="3">
    <source>
        <dbReference type="RefSeq" id="XP_022817288.1"/>
    </source>
</evidence>
<dbReference type="GeneID" id="111350088"/>
<proteinExistence type="predicted"/>
<gene>
    <name evidence="3" type="primary">LOC111350088</name>
</gene>
<dbReference type="OrthoDB" id="7474005at2759"/>
<protein>
    <submittedName>
        <fullName evidence="3">36.4 kDa proline-rich protein-like</fullName>
    </submittedName>
</protein>
<dbReference type="Proteomes" id="UP000301870">
    <property type="component" value="Chromosome 10"/>
</dbReference>